<keyword evidence="2" id="KW-1185">Reference proteome</keyword>
<dbReference type="KEGG" id="tet:TTHERM_00760540"/>
<dbReference type="GO" id="GO:0032006">
    <property type="term" value="P:regulation of TOR signaling"/>
    <property type="evidence" value="ECO:0007669"/>
    <property type="project" value="InterPro"/>
</dbReference>
<dbReference type="Pfam" id="PF08923">
    <property type="entry name" value="MAPKK1_Int"/>
    <property type="match status" value="1"/>
</dbReference>
<dbReference type="GO" id="GO:0016301">
    <property type="term" value="F:kinase activity"/>
    <property type="evidence" value="ECO:0007669"/>
    <property type="project" value="UniProtKB-KW"/>
</dbReference>
<protein>
    <submittedName>
        <fullName evidence="1">MAP kinase kinase 1 interacting protein</fullName>
    </submittedName>
</protein>
<proteinExistence type="predicted"/>
<name>I7M612_TETTS</name>
<dbReference type="RefSeq" id="XP_001031670.2">
    <property type="nucleotide sequence ID" value="XM_001031670.3"/>
</dbReference>
<accession>I7M612</accession>
<dbReference type="InterPro" id="IPR015019">
    <property type="entry name" value="LAMTOR3"/>
</dbReference>
<dbReference type="SMART" id="SM01278">
    <property type="entry name" value="MAPKK1_Int"/>
    <property type="match status" value="1"/>
</dbReference>
<dbReference type="eggNOG" id="ENOG502T0DG">
    <property type="taxonomic scope" value="Eukaryota"/>
</dbReference>
<dbReference type="EMBL" id="GG662440">
    <property type="protein sequence ID" value="EAR84007.2"/>
    <property type="molecule type" value="Genomic_DNA"/>
</dbReference>
<dbReference type="SUPFAM" id="SSF103196">
    <property type="entry name" value="Roadblock/LC7 domain"/>
    <property type="match status" value="1"/>
</dbReference>
<dbReference type="Gene3D" id="3.30.450.30">
    <property type="entry name" value="Dynein light chain 2a, cytoplasmic"/>
    <property type="match status" value="1"/>
</dbReference>
<dbReference type="AlphaFoldDB" id="I7M612"/>
<organism evidence="1 2">
    <name type="scientific">Tetrahymena thermophila (strain SB210)</name>
    <dbReference type="NCBI Taxonomy" id="312017"/>
    <lineage>
        <taxon>Eukaryota</taxon>
        <taxon>Sar</taxon>
        <taxon>Alveolata</taxon>
        <taxon>Ciliophora</taxon>
        <taxon>Intramacronucleata</taxon>
        <taxon>Oligohymenophorea</taxon>
        <taxon>Hymenostomatida</taxon>
        <taxon>Tetrahymenina</taxon>
        <taxon>Tetrahymenidae</taxon>
        <taxon>Tetrahymena</taxon>
    </lineage>
</organism>
<dbReference type="Proteomes" id="UP000009168">
    <property type="component" value="Unassembled WGS sequence"/>
</dbReference>
<dbReference type="GeneID" id="7839869"/>
<dbReference type="InParanoid" id="I7M612"/>
<keyword evidence="1" id="KW-0808">Transferase</keyword>
<keyword evidence="1" id="KW-0418">Kinase</keyword>
<evidence type="ECO:0000313" key="1">
    <source>
        <dbReference type="EMBL" id="EAR84007.2"/>
    </source>
</evidence>
<reference evidence="2" key="1">
    <citation type="journal article" date="2006" name="PLoS Biol.">
        <title>Macronuclear genome sequence of the ciliate Tetrahymena thermophila, a model eukaryote.</title>
        <authorList>
            <person name="Eisen J.A."/>
            <person name="Coyne R.S."/>
            <person name="Wu M."/>
            <person name="Wu D."/>
            <person name="Thiagarajan M."/>
            <person name="Wortman J.R."/>
            <person name="Badger J.H."/>
            <person name="Ren Q."/>
            <person name="Amedeo P."/>
            <person name="Jones K.M."/>
            <person name="Tallon L.J."/>
            <person name="Delcher A.L."/>
            <person name="Salzberg S.L."/>
            <person name="Silva J.C."/>
            <person name="Haas B.J."/>
            <person name="Majoros W.H."/>
            <person name="Farzad M."/>
            <person name="Carlton J.M."/>
            <person name="Smith R.K. Jr."/>
            <person name="Garg J."/>
            <person name="Pearlman R.E."/>
            <person name="Karrer K.M."/>
            <person name="Sun L."/>
            <person name="Manning G."/>
            <person name="Elde N.C."/>
            <person name="Turkewitz A.P."/>
            <person name="Asai D.J."/>
            <person name="Wilkes D.E."/>
            <person name="Wang Y."/>
            <person name="Cai H."/>
            <person name="Collins K."/>
            <person name="Stewart B.A."/>
            <person name="Lee S.R."/>
            <person name="Wilamowska K."/>
            <person name="Weinberg Z."/>
            <person name="Ruzzo W.L."/>
            <person name="Wloga D."/>
            <person name="Gaertig J."/>
            <person name="Frankel J."/>
            <person name="Tsao C.-C."/>
            <person name="Gorovsky M.A."/>
            <person name="Keeling P.J."/>
            <person name="Waller R.F."/>
            <person name="Patron N.J."/>
            <person name="Cherry J.M."/>
            <person name="Stover N.A."/>
            <person name="Krieger C.J."/>
            <person name="del Toro C."/>
            <person name="Ryder H.F."/>
            <person name="Williamson S.C."/>
            <person name="Barbeau R.A."/>
            <person name="Hamilton E.P."/>
            <person name="Orias E."/>
        </authorList>
    </citation>
    <scope>NUCLEOTIDE SEQUENCE [LARGE SCALE GENOMIC DNA]</scope>
    <source>
        <strain evidence="2">SB210</strain>
    </source>
</reference>
<gene>
    <name evidence="1" type="ORF">TTHERM_00760540</name>
</gene>
<sequence length="126" mass="14927">MSELNNFLKKYIEKFDFINAIVLTDKEEIQVCASYRQDEEKYNSAAQMLSTFITQRNEHLQKLNNTKAKAITFMYTDHLIYMELWENLKICMFCVKDANLPFINKIVEDMKESLSQLNKAIENIKN</sequence>
<evidence type="ECO:0000313" key="2">
    <source>
        <dbReference type="Proteomes" id="UP000009168"/>
    </source>
</evidence>